<protein>
    <submittedName>
        <fullName evidence="9">MORC3-like protein</fullName>
    </submittedName>
</protein>
<evidence type="ECO:0000256" key="5">
    <source>
        <dbReference type="ARBA" id="ARBA00023054"/>
    </source>
</evidence>
<dbReference type="SUPFAM" id="SSF55874">
    <property type="entry name" value="ATPase domain of HSP90 chaperone/DNA topoisomerase II/histidine kinase"/>
    <property type="match status" value="1"/>
</dbReference>
<evidence type="ECO:0000256" key="3">
    <source>
        <dbReference type="ARBA" id="ARBA00022771"/>
    </source>
</evidence>
<dbReference type="PANTHER" id="PTHR23336:SF76">
    <property type="entry name" value="MORC S5 DOMAIN-CONTAINING PROTEIN"/>
    <property type="match status" value="1"/>
</dbReference>
<feature type="compositionally biased region" description="Acidic residues" evidence="7">
    <location>
        <begin position="548"/>
        <end position="558"/>
    </location>
</feature>
<evidence type="ECO:0000256" key="4">
    <source>
        <dbReference type="ARBA" id="ARBA00022833"/>
    </source>
</evidence>
<dbReference type="InterPro" id="IPR036890">
    <property type="entry name" value="HATPase_C_sf"/>
</dbReference>
<name>A0ABY7ECE0_MYAAR</name>
<dbReference type="InterPro" id="IPR011124">
    <property type="entry name" value="Znf_CW"/>
</dbReference>
<dbReference type="Gene3D" id="3.30.565.10">
    <property type="entry name" value="Histidine kinase-like ATPase, C-terminal domain"/>
    <property type="match status" value="1"/>
</dbReference>
<comment type="subcellular location">
    <subcellularLocation>
        <location evidence="1">Nucleus</location>
    </subcellularLocation>
</comment>
<evidence type="ECO:0000256" key="1">
    <source>
        <dbReference type="ARBA" id="ARBA00004123"/>
    </source>
</evidence>
<feature type="compositionally biased region" description="Basic and acidic residues" evidence="7">
    <location>
        <begin position="420"/>
        <end position="439"/>
    </location>
</feature>
<feature type="region of interest" description="Disordered" evidence="7">
    <location>
        <begin position="399"/>
        <end position="448"/>
    </location>
</feature>
<dbReference type="Pfam" id="PF13589">
    <property type="entry name" value="HATPase_c_3"/>
    <property type="match status" value="1"/>
</dbReference>
<evidence type="ECO:0000256" key="7">
    <source>
        <dbReference type="SAM" id="MobiDB-lite"/>
    </source>
</evidence>
<proteinExistence type="predicted"/>
<organism evidence="9 10">
    <name type="scientific">Mya arenaria</name>
    <name type="common">Soft-shell clam</name>
    <dbReference type="NCBI Taxonomy" id="6604"/>
    <lineage>
        <taxon>Eukaryota</taxon>
        <taxon>Metazoa</taxon>
        <taxon>Spiralia</taxon>
        <taxon>Lophotrochozoa</taxon>
        <taxon>Mollusca</taxon>
        <taxon>Bivalvia</taxon>
        <taxon>Autobranchia</taxon>
        <taxon>Heteroconchia</taxon>
        <taxon>Euheterodonta</taxon>
        <taxon>Imparidentia</taxon>
        <taxon>Neoheterodontei</taxon>
        <taxon>Myida</taxon>
        <taxon>Myoidea</taxon>
        <taxon>Myidae</taxon>
        <taxon>Mya</taxon>
    </lineage>
</organism>
<evidence type="ECO:0000259" key="8">
    <source>
        <dbReference type="PROSITE" id="PS51050"/>
    </source>
</evidence>
<evidence type="ECO:0000313" key="10">
    <source>
        <dbReference type="Proteomes" id="UP001164746"/>
    </source>
</evidence>
<evidence type="ECO:0000256" key="2">
    <source>
        <dbReference type="ARBA" id="ARBA00022723"/>
    </source>
</evidence>
<feature type="compositionally biased region" description="Basic and acidic residues" evidence="7">
    <location>
        <begin position="511"/>
        <end position="538"/>
    </location>
</feature>
<sequence length="720" mass="79780">MANEFIKTSRVSPAFLHGNSTSHTWPFSAVAEIIDNAYDPDVSASEIWIDKRVVGATECLTFVDNGNGMSQEKLHKMLSPIGYYGNGFKSGSMRLGTDALVFTRCMGSTSVGFLSQTYLKAIGADSVLVPIVTWNISGANQDRSGNLELDFSSDKNDIRNPETPLIDLTTINRPVYNESPEYRRSLRDKPIKLIFGFTNNKEPDSYGLMMYHKNRLIRAYEKVGCQKQANTHGVGVLGVVEVNFLEPIHNKQEAFMQNAGGKLNDYFFEKTNSQNPSASQPASSQLPDWTWAQCDNCLSWRRLPAGISADSLPDKWFCKDNPDATFNRCDIQEEPEDDDAALIPTYTKTYKKTILQEKTILQLEKQKQAIEEKSTAMLRMARSLEITNSQSKTLVEKVQNLAGQSSSAVSSSSTSKPVKRKSDDEDGSNERCTKIKTEDGGFITVPNAGGDAGLIDLTMEEENLEETGATTKTPGKTKLSAPHPKNGNKSVNKEMGTAGDADTEDSSNKLVESDKTLKKTSETKTDKNFDKENKKDSANETEGTPVEADGDGYMEMNDDDVKPDKEKLDKTVCKDEENVSKAKEEVDMKERNVEVMVKKGEVKKEFKSAHVQTVPVISKLASPEEVDLLSLSAVEQKQMLLVKARELSETKKSLTSLQSNIWKLLKIIVSDFDYGDPENIEQVIVDFIRVNGEEGASEESDEKPDINKDGNRKESTSAAE</sequence>
<keyword evidence="10" id="KW-1185">Reference proteome</keyword>
<dbReference type="Gene3D" id="3.30.40.100">
    <property type="match status" value="1"/>
</dbReference>
<keyword evidence="6" id="KW-0539">Nucleus</keyword>
<evidence type="ECO:0000313" key="9">
    <source>
        <dbReference type="EMBL" id="WAR07687.1"/>
    </source>
</evidence>
<dbReference type="PROSITE" id="PS51050">
    <property type="entry name" value="ZF_CW"/>
    <property type="match status" value="1"/>
</dbReference>
<dbReference type="PANTHER" id="PTHR23336">
    <property type="entry name" value="ZINC FINGER CW-TYPE COILED-COIL DOMAIN PROTEIN 3"/>
    <property type="match status" value="1"/>
</dbReference>
<feature type="domain" description="CW-type" evidence="8">
    <location>
        <begin position="283"/>
        <end position="337"/>
    </location>
</feature>
<reference evidence="9" key="1">
    <citation type="submission" date="2022-11" db="EMBL/GenBank/DDBJ databases">
        <title>Centuries of genome instability and evolution in soft-shell clam transmissible cancer (bioRxiv).</title>
        <authorList>
            <person name="Hart S.F.M."/>
            <person name="Yonemitsu M.A."/>
            <person name="Giersch R.M."/>
            <person name="Beal B.F."/>
            <person name="Arriagada G."/>
            <person name="Davis B.W."/>
            <person name="Ostrander E.A."/>
            <person name="Goff S.P."/>
            <person name="Metzger M.J."/>
        </authorList>
    </citation>
    <scope>NUCLEOTIDE SEQUENCE</scope>
    <source>
        <strain evidence="9">MELC-2E11</strain>
        <tissue evidence="9">Siphon/mantle</tissue>
    </source>
</reference>
<evidence type="ECO:0000256" key="6">
    <source>
        <dbReference type="ARBA" id="ARBA00023242"/>
    </source>
</evidence>
<gene>
    <name evidence="9" type="ORF">MAR_017645</name>
</gene>
<feature type="compositionally biased region" description="Basic and acidic residues" evidence="7">
    <location>
        <begin position="703"/>
        <end position="720"/>
    </location>
</feature>
<dbReference type="InterPro" id="IPR045261">
    <property type="entry name" value="MORC_ATPase"/>
</dbReference>
<keyword evidence="4" id="KW-0862">Zinc</keyword>
<keyword evidence="5" id="KW-0175">Coiled coil</keyword>
<keyword evidence="2" id="KW-0479">Metal-binding</keyword>
<keyword evidence="3" id="KW-0863">Zinc-finger</keyword>
<accession>A0ABY7ECE0</accession>
<dbReference type="Pfam" id="PF07496">
    <property type="entry name" value="zf-CW"/>
    <property type="match status" value="1"/>
</dbReference>
<dbReference type="InterPro" id="IPR041006">
    <property type="entry name" value="Morc_S5"/>
</dbReference>
<feature type="compositionally biased region" description="Low complexity" evidence="7">
    <location>
        <begin position="467"/>
        <end position="478"/>
    </location>
</feature>
<dbReference type="Proteomes" id="UP001164746">
    <property type="component" value="Chromosome 6"/>
</dbReference>
<feature type="region of interest" description="Disordered" evidence="7">
    <location>
        <begin position="694"/>
        <end position="720"/>
    </location>
</feature>
<dbReference type="EMBL" id="CP111017">
    <property type="protein sequence ID" value="WAR07687.1"/>
    <property type="molecule type" value="Genomic_DNA"/>
</dbReference>
<feature type="region of interest" description="Disordered" evidence="7">
    <location>
        <begin position="465"/>
        <end position="570"/>
    </location>
</feature>
<dbReference type="Pfam" id="PF17942">
    <property type="entry name" value="Morc6_S5"/>
    <property type="match status" value="1"/>
</dbReference>
<feature type="compositionally biased region" description="Basic and acidic residues" evidence="7">
    <location>
        <begin position="559"/>
        <end position="570"/>
    </location>
</feature>
<feature type="compositionally biased region" description="Low complexity" evidence="7">
    <location>
        <begin position="405"/>
        <end position="416"/>
    </location>
</feature>